<evidence type="ECO:0000313" key="4">
    <source>
        <dbReference type="EMBL" id="AOO11997.1"/>
    </source>
</evidence>
<dbReference type="Proteomes" id="UP000225786">
    <property type="component" value="Segment"/>
</dbReference>
<evidence type="ECO:0000313" key="2">
    <source>
        <dbReference type="EMBL" id="AOO11532.1"/>
    </source>
</evidence>
<name>A0A127KMX1_9CAUD</name>
<organism evidence="1 11">
    <name type="scientific">Cyanophage S-RIM44</name>
    <dbReference type="NCBI Taxonomy" id="1278485"/>
    <lineage>
        <taxon>Viruses</taxon>
        <taxon>Duplodnaviria</taxon>
        <taxon>Heunggongvirae</taxon>
        <taxon>Uroviricota</taxon>
        <taxon>Caudoviricetes</taxon>
        <taxon>Pantevenvirales</taxon>
        <taxon>Kyanoviridae</taxon>
        <taxon>Vellamovirus</taxon>
        <taxon>Vellamovirus rhodeisland44</taxon>
    </lineage>
</organism>
<dbReference type="EMBL" id="KX349292">
    <property type="protein sequence ID" value="AOO11770.1"/>
    <property type="molecule type" value="Genomic_DNA"/>
</dbReference>
<evidence type="ECO:0000313" key="11">
    <source>
        <dbReference type="Proteomes" id="UP000225786"/>
    </source>
</evidence>
<dbReference type="EMBL" id="KX349295">
    <property type="protein sequence ID" value="AOO12471.1"/>
    <property type="molecule type" value="Genomic_DNA"/>
</dbReference>
<dbReference type="Proteomes" id="UP000222561">
    <property type="component" value="Segment"/>
</dbReference>
<dbReference type="Proteomes" id="UP000221709">
    <property type="component" value="Segment"/>
</dbReference>
<dbReference type="Proteomes" id="UP000226130">
    <property type="component" value="Segment"/>
</dbReference>
<reference evidence="1 11" key="2">
    <citation type="submission" date="2016-01" db="EMBL/GenBank/DDBJ databases">
        <title>The genomic content and context of auxiliary metabolic genes in marine cyanophages.</title>
        <authorList>
            <person name="Marston M.F."/>
            <person name="Martiny J.B.H."/>
            <person name="Crummett L.T."/>
        </authorList>
    </citation>
    <scope>NUCLEOTIDE SEQUENCE [LARGE SCALE GENOMIC DNA]</scope>
    <source>
        <strain evidence="1">W2_07_0710</strain>
    </source>
</reference>
<dbReference type="EMBL" id="KX349293">
    <property type="protein sequence ID" value="AOO11997.1"/>
    <property type="molecule type" value="Genomic_DNA"/>
</dbReference>
<evidence type="ECO:0000313" key="10">
    <source>
        <dbReference type="Proteomes" id="UP000222561"/>
    </source>
</evidence>
<protein>
    <submittedName>
        <fullName evidence="1">Uncharacterized protein</fullName>
    </submittedName>
</protein>
<accession>A0A127KMX1</accession>
<dbReference type="Proteomes" id="UP000225178">
    <property type="component" value="Segment"/>
</dbReference>
<gene>
    <name evidence="2" type="ORF">ES420910_051</name>
    <name evidence="3" type="ORF">Np050604_054</name>
    <name evidence="4" type="ORF">Np200711_051</name>
    <name evidence="5" type="ORF">Np420711_051</name>
    <name evidence="6" type="ORF">Sn080709_054</name>
    <name evidence="7" type="ORF">Sn130910_051</name>
    <name evidence="8" type="ORF">W2100709_054</name>
    <name evidence="1" type="ORF">W270710_054</name>
</gene>
<evidence type="ECO:0000313" key="1">
    <source>
        <dbReference type="EMBL" id="AMO43298.1"/>
    </source>
</evidence>
<evidence type="ECO:0000313" key="9">
    <source>
        <dbReference type="Proteomes" id="UP000221709"/>
    </source>
</evidence>
<reference evidence="9 10" key="1">
    <citation type="journal article" date="2016" name="Environ. Microbiol.">
        <title>Genomic diversification of marine cyanophages into stable ecotypes.</title>
        <authorList>
            <person name="Marston M.F."/>
            <person name="Martiny J.B."/>
        </authorList>
    </citation>
    <scope>NUCLEOTIDE SEQUENCE [LARGE SCALE GENOMIC DNA]</scope>
    <source>
        <strain evidence="2">ES_42_0910</strain>
        <strain evidence="3">Np_05_0604</strain>
        <strain evidence="4">Np_20_0711</strain>
        <strain evidence="5">Np_42_0711</strain>
        <strain evidence="6">Sn_08_0709</strain>
        <strain evidence="7">Sn_13_0910</strain>
        <strain evidence="8">W2_10_0709</strain>
    </source>
</reference>
<dbReference type="Proteomes" id="UP000225402">
    <property type="component" value="Segment"/>
</dbReference>
<evidence type="ECO:0000313" key="6">
    <source>
        <dbReference type="EMBL" id="AOO12471.1"/>
    </source>
</evidence>
<sequence>MNNVINDIIDPAEMTEEERTRILYEADYNMPSNQIYELLPEDLLSEF</sequence>
<dbReference type="EMBL" id="KX349294">
    <property type="protein sequence ID" value="AOO12233.1"/>
    <property type="molecule type" value="Genomic_DNA"/>
</dbReference>
<evidence type="ECO:0000313" key="3">
    <source>
        <dbReference type="EMBL" id="AOO11770.1"/>
    </source>
</evidence>
<dbReference type="EMBL" id="KX349296">
    <property type="protein sequence ID" value="AOO12698.1"/>
    <property type="molecule type" value="Genomic_DNA"/>
</dbReference>
<dbReference type="EMBL" id="KU594607">
    <property type="protein sequence ID" value="AMO43298.1"/>
    <property type="molecule type" value="Genomic_DNA"/>
</dbReference>
<evidence type="ECO:0000313" key="7">
    <source>
        <dbReference type="EMBL" id="AOO12698.1"/>
    </source>
</evidence>
<dbReference type="EMBL" id="KX349297">
    <property type="protein sequence ID" value="AOO12936.1"/>
    <property type="molecule type" value="Genomic_DNA"/>
</dbReference>
<keyword evidence="9" id="KW-1185">Reference proteome</keyword>
<dbReference type="EMBL" id="KX349291">
    <property type="protein sequence ID" value="AOO11532.1"/>
    <property type="molecule type" value="Genomic_DNA"/>
</dbReference>
<proteinExistence type="predicted"/>
<evidence type="ECO:0000313" key="5">
    <source>
        <dbReference type="EMBL" id="AOO12233.1"/>
    </source>
</evidence>
<dbReference type="Proteomes" id="UP000223571">
    <property type="component" value="Segment"/>
</dbReference>
<evidence type="ECO:0000313" key="8">
    <source>
        <dbReference type="EMBL" id="AOO12936.1"/>
    </source>
</evidence>
<dbReference type="Proteomes" id="UP000225478">
    <property type="component" value="Segment"/>
</dbReference>